<name>A0A1G2BPM4_9BACT</name>
<accession>A0A1G2BPM4</accession>
<organism evidence="2 3">
    <name type="scientific">Candidatus Komeilibacteria bacterium RIFCSPLOWO2_01_FULL_52_15</name>
    <dbReference type="NCBI Taxonomy" id="1798551"/>
    <lineage>
        <taxon>Bacteria</taxon>
        <taxon>Candidatus Komeiliibacteriota</taxon>
    </lineage>
</organism>
<gene>
    <name evidence="2" type="ORF">A3B30_03330</name>
</gene>
<sequence length="115" mass="12794">MEVTMRNVLSVLRWVALGLIVLFGIPWLVLAIKGGQFSPDSATNPLSGISTWAEAQNANDPIWDARISAFWWGTLGCLTALVLGGVWIKINDGIRRRRRASIKPRPVKDEKKLRA</sequence>
<dbReference type="EMBL" id="MHKM01000028">
    <property type="protein sequence ID" value="OGY91048.1"/>
    <property type="molecule type" value="Genomic_DNA"/>
</dbReference>
<evidence type="ECO:0000313" key="2">
    <source>
        <dbReference type="EMBL" id="OGY91048.1"/>
    </source>
</evidence>
<evidence type="ECO:0000256" key="1">
    <source>
        <dbReference type="SAM" id="Phobius"/>
    </source>
</evidence>
<dbReference type="STRING" id="1798551.A3B30_03330"/>
<feature type="transmembrane region" description="Helical" evidence="1">
    <location>
        <begin position="69"/>
        <end position="90"/>
    </location>
</feature>
<proteinExistence type="predicted"/>
<protein>
    <submittedName>
        <fullName evidence="2">Uncharacterized protein</fullName>
    </submittedName>
</protein>
<keyword evidence="1" id="KW-0812">Transmembrane</keyword>
<keyword evidence="1" id="KW-1133">Transmembrane helix</keyword>
<evidence type="ECO:0000313" key="3">
    <source>
        <dbReference type="Proteomes" id="UP000178248"/>
    </source>
</evidence>
<keyword evidence="1" id="KW-0472">Membrane</keyword>
<reference evidence="2 3" key="1">
    <citation type="journal article" date="2016" name="Nat. Commun.">
        <title>Thousands of microbial genomes shed light on interconnected biogeochemical processes in an aquifer system.</title>
        <authorList>
            <person name="Anantharaman K."/>
            <person name="Brown C.T."/>
            <person name="Hug L.A."/>
            <person name="Sharon I."/>
            <person name="Castelle C.J."/>
            <person name="Probst A.J."/>
            <person name="Thomas B.C."/>
            <person name="Singh A."/>
            <person name="Wilkins M.J."/>
            <person name="Karaoz U."/>
            <person name="Brodie E.L."/>
            <person name="Williams K.H."/>
            <person name="Hubbard S.S."/>
            <person name="Banfield J.F."/>
        </authorList>
    </citation>
    <scope>NUCLEOTIDE SEQUENCE [LARGE SCALE GENOMIC DNA]</scope>
</reference>
<comment type="caution">
    <text evidence="2">The sequence shown here is derived from an EMBL/GenBank/DDBJ whole genome shotgun (WGS) entry which is preliminary data.</text>
</comment>
<dbReference type="AlphaFoldDB" id="A0A1G2BPM4"/>
<feature type="transmembrane region" description="Helical" evidence="1">
    <location>
        <begin position="12"/>
        <end position="32"/>
    </location>
</feature>
<dbReference type="Proteomes" id="UP000178248">
    <property type="component" value="Unassembled WGS sequence"/>
</dbReference>